<reference evidence="10 11" key="1">
    <citation type="submission" date="2021-05" db="EMBL/GenBank/DDBJ databases">
        <authorList>
            <person name="Zahm M."/>
            <person name="Klopp C."/>
            <person name="Cabau C."/>
            <person name="Kuhl H."/>
            <person name="Suciu R."/>
            <person name="Ciorpac M."/>
            <person name="Holostenco D."/>
            <person name="Gessner J."/>
            <person name="Wuertz S."/>
            <person name="Hohne C."/>
            <person name="Stock M."/>
            <person name="Gislard M."/>
            <person name="Lluch J."/>
            <person name="Milhes M."/>
            <person name="Lampietro C."/>
            <person name="Lopez Roques C."/>
            <person name="Donnadieu C."/>
            <person name="Du K."/>
            <person name="Schartl M."/>
            <person name="Guiguen Y."/>
        </authorList>
    </citation>
    <scope>NUCLEOTIDE SEQUENCE [LARGE SCALE GENOMIC DNA]</scope>
    <source>
        <strain evidence="10">Hh-F2</strain>
        <tissue evidence="10">Blood</tissue>
    </source>
</reference>
<dbReference type="InterPro" id="IPR047201">
    <property type="entry name" value="ERI-1_3'hExo-like"/>
</dbReference>
<dbReference type="PANTHER" id="PTHR23044">
    <property type="entry name" value="3'-5' EXONUCLEASE ERI1-RELATED"/>
    <property type="match status" value="1"/>
</dbReference>
<feature type="region of interest" description="Disordered" evidence="8">
    <location>
        <begin position="492"/>
        <end position="530"/>
    </location>
</feature>
<keyword evidence="2" id="KW-0479">Metal-binding</keyword>
<proteinExistence type="predicted"/>
<evidence type="ECO:0000256" key="5">
    <source>
        <dbReference type="ARBA" id="ARBA00022833"/>
    </source>
</evidence>
<sequence>MSGVCSEVFVFVLSRTLGLIRRRSGSSSSRTLKRSGAEQFFSYLIVIDFESTCWREKNHYGQEIIEFPAVLLNTTNGQIDSEFQTYVQPQEHPTLSEFCTELTGIKQSQVEAGVPLRICLSQFSRWLQKLQQEKNVVFVTDMSGLCAPSAKPCAFVTWSDWDLGVCLQYECKRKQLCKPLVLNRWIDLRATYKLFYNRMPKGLNGALQDLGIEFCGREHSGLDDARNTAGLAWRMITDGCVMKVTKSLDRAPPKTTPPVRPLALNADVASVSKNSDSRKACSPNRMARSSKQEQAGDRDAVPSASKIKRLESDTLQTTLQAPRQQANTTGCQYRSLVSPKTLLHGLSAPGAWGRLSRPALTPQTHALGSLVSAGSPSTRSLVLVPTTVDSVTNISGLDLNTACDSEILLADWEDGAMLPETEEPSSYDAVTLEQEEGGWGTAMPAGTAGLTADVSNYADAEEFKNDVPPVCLKSQLLNTVVYSGEDAGARPLGGGDAGARPSGGGDAGACPSGGAGACPSGGGDAGVRSSGSVAFKAPPAAAAAAKSTSGANRARRTPTGSSSFSTARPRPLGGEKSTRSSLYFPKSNPSFTIRADEEASLSSRSAGSSVPPTVLSAMVNWRSVPPSRGGKVTPPLCECGRRAKKLNVSNGGPNQGKGFYCCPVGKQGCGYFKWESVLLKEKSRASFSASGSRTSFQSGNLGLRPSLRNECSNRVLKTGL</sequence>
<dbReference type="InterPro" id="IPR013520">
    <property type="entry name" value="Ribonucl_H"/>
</dbReference>
<dbReference type="PANTHER" id="PTHR23044:SF61">
    <property type="entry name" value="3'-5' EXORIBONUCLEASE 1-RELATED"/>
    <property type="match status" value="1"/>
</dbReference>
<dbReference type="Pfam" id="PF00929">
    <property type="entry name" value="RNase_T"/>
    <property type="match status" value="1"/>
</dbReference>
<evidence type="ECO:0000256" key="2">
    <source>
        <dbReference type="ARBA" id="ARBA00022723"/>
    </source>
</evidence>
<feature type="domain" description="GRF-type" evidence="9">
    <location>
        <begin position="637"/>
        <end position="678"/>
    </location>
</feature>
<protein>
    <submittedName>
        <fullName evidence="10">ERI1 exoribonuclease 2</fullName>
    </submittedName>
</protein>
<dbReference type="InterPro" id="IPR012337">
    <property type="entry name" value="RNaseH-like_sf"/>
</dbReference>
<dbReference type="InterPro" id="IPR036397">
    <property type="entry name" value="RNaseH_sf"/>
</dbReference>
<keyword evidence="5" id="KW-0862">Zinc</keyword>
<evidence type="ECO:0000256" key="8">
    <source>
        <dbReference type="SAM" id="MobiDB-lite"/>
    </source>
</evidence>
<feature type="compositionally biased region" description="Basic and acidic residues" evidence="8">
    <location>
        <begin position="290"/>
        <end position="300"/>
    </location>
</feature>
<dbReference type="InterPro" id="IPR051274">
    <property type="entry name" value="3-5_Exoribonuclease"/>
</dbReference>
<dbReference type="InterPro" id="IPR010666">
    <property type="entry name" value="Znf_GRF"/>
</dbReference>
<dbReference type="CDD" id="cd06133">
    <property type="entry name" value="ERI-1_3'hExo_like"/>
    <property type="match status" value="1"/>
</dbReference>
<dbReference type="Pfam" id="PF06839">
    <property type="entry name" value="Zn_ribbon_GRF"/>
    <property type="match status" value="1"/>
</dbReference>
<evidence type="ECO:0000259" key="9">
    <source>
        <dbReference type="PROSITE" id="PS51999"/>
    </source>
</evidence>
<dbReference type="Gene3D" id="3.30.420.10">
    <property type="entry name" value="Ribonuclease H-like superfamily/Ribonuclease H"/>
    <property type="match status" value="1"/>
</dbReference>
<keyword evidence="11" id="KW-1185">Reference proteome</keyword>
<keyword evidence="3 7" id="KW-0863">Zinc-finger</keyword>
<evidence type="ECO:0000256" key="7">
    <source>
        <dbReference type="PROSITE-ProRule" id="PRU01343"/>
    </source>
</evidence>
<dbReference type="EMBL" id="JAHFZB010000014">
    <property type="protein sequence ID" value="KAK6481571.1"/>
    <property type="molecule type" value="Genomic_DNA"/>
</dbReference>
<dbReference type="SMART" id="SM00479">
    <property type="entry name" value="EXOIII"/>
    <property type="match status" value="1"/>
</dbReference>
<feature type="compositionally biased region" description="Gly residues" evidence="8">
    <location>
        <begin position="492"/>
        <end position="525"/>
    </location>
</feature>
<keyword evidence="6" id="KW-0269">Exonuclease</keyword>
<evidence type="ECO:0000313" key="10">
    <source>
        <dbReference type="EMBL" id="KAK6481571.1"/>
    </source>
</evidence>
<dbReference type="PROSITE" id="PS51999">
    <property type="entry name" value="ZF_GRF"/>
    <property type="match status" value="1"/>
</dbReference>
<keyword evidence="1" id="KW-0540">Nuclease</keyword>
<comment type="caution">
    <text evidence="10">The sequence shown here is derived from an EMBL/GenBank/DDBJ whole genome shotgun (WGS) entry which is preliminary data.</text>
</comment>
<gene>
    <name evidence="10" type="ORF">HHUSO_G16026</name>
</gene>
<feature type="region of interest" description="Disordered" evidence="8">
    <location>
        <begin position="544"/>
        <end position="588"/>
    </location>
</feature>
<evidence type="ECO:0000256" key="6">
    <source>
        <dbReference type="ARBA" id="ARBA00022839"/>
    </source>
</evidence>
<organism evidence="10 11">
    <name type="scientific">Huso huso</name>
    <name type="common">Beluga</name>
    <name type="synonym">Acipenser huso</name>
    <dbReference type="NCBI Taxonomy" id="61971"/>
    <lineage>
        <taxon>Eukaryota</taxon>
        <taxon>Metazoa</taxon>
        <taxon>Chordata</taxon>
        <taxon>Craniata</taxon>
        <taxon>Vertebrata</taxon>
        <taxon>Euteleostomi</taxon>
        <taxon>Actinopterygii</taxon>
        <taxon>Chondrostei</taxon>
        <taxon>Acipenseriformes</taxon>
        <taxon>Acipenseridae</taxon>
        <taxon>Huso</taxon>
    </lineage>
</organism>
<evidence type="ECO:0000256" key="4">
    <source>
        <dbReference type="ARBA" id="ARBA00022801"/>
    </source>
</evidence>
<dbReference type="SUPFAM" id="SSF53098">
    <property type="entry name" value="Ribonuclease H-like"/>
    <property type="match status" value="1"/>
</dbReference>
<keyword evidence="4" id="KW-0378">Hydrolase</keyword>
<evidence type="ECO:0000313" key="11">
    <source>
        <dbReference type="Proteomes" id="UP001369086"/>
    </source>
</evidence>
<dbReference type="Proteomes" id="UP001369086">
    <property type="component" value="Unassembled WGS sequence"/>
</dbReference>
<accession>A0ABR0Z9T2</accession>
<evidence type="ECO:0000256" key="3">
    <source>
        <dbReference type="ARBA" id="ARBA00022771"/>
    </source>
</evidence>
<feature type="region of interest" description="Disordered" evidence="8">
    <location>
        <begin position="267"/>
        <end position="304"/>
    </location>
</feature>
<evidence type="ECO:0000256" key="1">
    <source>
        <dbReference type="ARBA" id="ARBA00022722"/>
    </source>
</evidence>
<name>A0ABR0Z9T2_HUSHU</name>